<name>A0ABD1CRU5_CULPP</name>
<dbReference type="EMBL" id="JBEHCU010009854">
    <property type="protein sequence ID" value="KAL1379144.1"/>
    <property type="molecule type" value="Genomic_DNA"/>
</dbReference>
<dbReference type="PROSITE" id="PS50142">
    <property type="entry name" value="RNASE_3_2"/>
    <property type="match status" value="1"/>
</dbReference>
<dbReference type="InterPro" id="IPR014720">
    <property type="entry name" value="dsRBD_dom"/>
</dbReference>
<organism evidence="6 7">
    <name type="scientific">Culex pipiens pipiens</name>
    <name type="common">Northern house mosquito</name>
    <dbReference type="NCBI Taxonomy" id="38569"/>
    <lineage>
        <taxon>Eukaryota</taxon>
        <taxon>Metazoa</taxon>
        <taxon>Ecdysozoa</taxon>
        <taxon>Arthropoda</taxon>
        <taxon>Hexapoda</taxon>
        <taxon>Insecta</taxon>
        <taxon>Pterygota</taxon>
        <taxon>Neoptera</taxon>
        <taxon>Endopterygota</taxon>
        <taxon>Diptera</taxon>
        <taxon>Nematocera</taxon>
        <taxon>Culicoidea</taxon>
        <taxon>Culicidae</taxon>
        <taxon>Culicinae</taxon>
        <taxon>Culicini</taxon>
        <taxon>Culex</taxon>
        <taxon>Culex</taxon>
    </lineage>
</organism>
<evidence type="ECO:0000256" key="1">
    <source>
        <dbReference type="ARBA" id="ARBA00022722"/>
    </source>
</evidence>
<dbReference type="Proteomes" id="UP001562425">
    <property type="component" value="Unassembled WGS sequence"/>
</dbReference>
<evidence type="ECO:0000256" key="4">
    <source>
        <dbReference type="ARBA" id="ARBA00022884"/>
    </source>
</evidence>
<comment type="caution">
    <text evidence="6">The sequence shown here is derived from an EMBL/GenBank/DDBJ whole genome shotgun (WGS) entry which is preliminary data.</text>
</comment>
<evidence type="ECO:0000259" key="5">
    <source>
        <dbReference type="PROSITE" id="PS50142"/>
    </source>
</evidence>
<evidence type="ECO:0000256" key="2">
    <source>
        <dbReference type="ARBA" id="ARBA00022759"/>
    </source>
</evidence>
<keyword evidence="2" id="KW-0255">Endonuclease</keyword>
<dbReference type="Pfam" id="PF00035">
    <property type="entry name" value="dsrm"/>
    <property type="match status" value="1"/>
</dbReference>
<sequence>FPDLEEGGLATYRAAIVQNQHLAVLAKKLYLEKFMLSDGRTPARRVFAYEPDILICKVIECNGPTSTRVYMMADYFCGKRLACSNGHSTQQAEMNAAKQALENS</sequence>
<evidence type="ECO:0000313" key="6">
    <source>
        <dbReference type="EMBL" id="KAL1379144.1"/>
    </source>
</evidence>
<gene>
    <name evidence="6" type="ORF">pipiens_015117</name>
</gene>
<keyword evidence="4" id="KW-0694">RNA-binding</keyword>
<feature type="non-terminal residue" evidence="6">
    <location>
        <position position="1"/>
    </location>
</feature>
<reference evidence="6 7" key="1">
    <citation type="submission" date="2024-05" db="EMBL/GenBank/DDBJ databases">
        <title>Culex pipiens pipiens assembly and annotation.</title>
        <authorList>
            <person name="Alout H."/>
            <person name="Durand T."/>
        </authorList>
    </citation>
    <scope>NUCLEOTIDE SEQUENCE [LARGE SCALE GENOMIC DNA]</scope>
    <source>
        <strain evidence="6">HA-2024</strain>
        <tissue evidence="6">Whole body</tissue>
    </source>
</reference>
<dbReference type="PANTHER" id="PTHR11207">
    <property type="entry name" value="RIBONUCLEASE III"/>
    <property type="match status" value="1"/>
</dbReference>
<dbReference type="GO" id="GO:0016787">
    <property type="term" value="F:hydrolase activity"/>
    <property type="evidence" value="ECO:0007669"/>
    <property type="project" value="UniProtKB-KW"/>
</dbReference>
<dbReference type="GO" id="GO:0004519">
    <property type="term" value="F:endonuclease activity"/>
    <property type="evidence" value="ECO:0007669"/>
    <property type="project" value="UniProtKB-KW"/>
</dbReference>
<dbReference type="SUPFAM" id="SSF69065">
    <property type="entry name" value="RNase III domain-like"/>
    <property type="match status" value="1"/>
</dbReference>
<keyword evidence="7" id="KW-1185">Reference proteome</keyword>
<dbReference type="InterPro" id="IPR000999">
    <property type="entry name" value="RNase_III_dom"/>
</dbReference>
<dbReference type="GO" id="GO:0003723">
    <property type="term" value="F:RNA binding"/>
    <property type="evidence" value="ECO:0007669"/>
    <property type="project" value="UniProtKB-KW"/>
</dbReference>
<accession>A0ABD1CRU5</accession>
<dbReference type="Gene3D" id="3.30.160.20">
    <property type="match status" value="1"/>
</dbReference>
<dbReference type="SUPFAM" id="SSF54768">
    <property type="entry name" value="dsRNA-binding domain-like"/>
    <property type="match status" value="1"/>
</dbReference>
<dbReference type="InterPro" id="IPR036389">
    <property type="entry name" value="RNase_III_sf"/>
</dbReference>
<dbReference type="GO" id="GO:0010468">
    <property type="term" value="P:regulation of gene expression"/>
    <property type="evidence" value="ECO:0007669"/>
    <property type="project" value="UniProtKB-ARBA"/>
</dbReference>
<evidence type="ECO:0000256" key="3">
    <source>
        <dbReference type="ARBA" id="ARBA00022801"/>
    </source>
</evidence>
<proteinExistence type="predicted"/>
<keyword evidence="3" id="KW-0378">Hydrolase</keyword>
<dbReference type="PANTHER" id="PTHR11207:SF0">
    <property type="entry name" value="RIBONUCLEASE 3"/>
    <property type="match status" value="1"/>
</dbReference>
<feature type="domain" description="RNase III" evidence="5">
    <location>
        <begin position="1"/>
        <end position="35"/>
    </location>
</feature>
<keyword evidence="1" id="KW-0540">Nuclease</keyword>
<protein>
    <recommendedName>
        <fullName evidence="5">RNase III domain-containing protein</fullName>
    </recommendedName>
</protein>
<dbReference type="AlphaFoldDB" id="A0ABD1CRU5"/>
<evidence type="ECO:0000313" key="7">
    <source>
        <dbReference type="Proteomes" id="UP001562425"/>
    </source>
</evidence>